<keyword evidence="2" id="KW-1185">Reference proteome</keyword>
<dbReference type="AlphaFoldDB" id="A0A0P1AI17"/>
<dbReference type="Proteomes" id="UP000054928">
    <property type="component" value="Unassembled WGS sequence"/>
</dbReference>
<evidence type="ECO:0000313" key="2">
    <source>
        <dbReference type="Proteomes" id="UP000054928"/>
    </source>
</evidence>
<evidence type="ECO:0000313" key="1">
    <source>
        <dbReference type="EMBL" id="CEG40132.1"/>
    </source>
</evidence>
<reference evidence="2" key="1">
    <citation type="submission" date="2014-09" db="EMBL/GenBank/DDBJ databases">
        <authorList>
            <person name="Sharma Rahul"/>
            <person name="Thines Marco"/>
        </authorList>
    </citation>
    <scope>NUCLEOTIDE SEQUENCE [LARGE SCALE GENOMIC DNA]</scope>
</reference>
<dbReference type="RefSeq" id="XP_024576501.1">
    <property type="nucleotide sequence ID" value="XM_024725756.1"/>
</dbReference>
<sequence>MGRSVPMVATGLASVVSGQFEVTPRIDRSGRQWCSLCMVAEPQRSFRQQVATTFKARCLADFLYAE</sequence>
<organism evidence="1 2">
    <name type="scientific">Plasmopara halstedii</name>
    <name type="common">Downy mildew of sunflower</name>
    <dbReference type="NCBI Taxonomy" id="4781"/>
    <lineage>
        <taxon>Eukaryota</taxon>
        <taxon>Sar</taxon>
        <taxon>Stramenopiles</taxon>
        <taxon>Oomycota</taxon>
        <taxon>Peronosporomycetes</taxon>
        <taxon>Peronosporales</taxon>
        <taxon>Peronosporaceae</taxon>
        <taxon>Plasmopara</taxon>
    </lineage>
</organism>
<name>A0A0P1AI17_PLAHL</name>
<proteinExistence type="predicted"/>
<dbReference type="EMBL" id="CCYD01000468">
    <property type="protein sequence ID" value="CEG40132.1"/>
    <property type="molecule type" value="Genomic_DNA"/>
</dbReference>
<dbReference type="GeneID" id="36405404"/>
<accession>A0A0P1AI17</accession>
<protein>
    <submittedName>
        <fullName evidence="1">RxLR-like protein</fullName>
    </submittedName>
</protein>